<protein>
    <recommendedName>
        <fullName evidence="3">SPW_0924 family protein</fullName>
    </recommendedName>
</protein>
<dbReference type="EMBL" id="BAAAPF010000147">
    <property type="protein sequence ID" value="GAA2132752.1"/>
    <property type="molecule type" value="Genomic_DNA"/>
</dbReference>
<dbReference type="Proteomes" id="UP001500443">
    <property type="component" value="Unassembled WGS sequence"/>
</dbReference>
<sequence length="40" mass="4368">MLITVVFALATLIGLWVLNQAPAEPGVIFDDRVSTRQSQP</sequence>
<organism evidence="1 2">
    <name type="scientific">Streptomyces synnematoformans</name>
    <dbReference type="NCBI Taxonomy" id="415721"/>
    <lineage>
        <taxon>Bacteria</taxon>
        <taxon>Bacillati</taxon>
        <taxon>Actinomycetota</taxon>
        <taxon>Actinomycetes</taxon>
        <taxon>Kitasatosporales</taxon>
        <taxon>Streptomycetaceae</taxon>
        <taxon>Streptomyces</taxon>
    </lineage>
</organism>
<name>A0ABN2YUQ5_9ACTN</name>
<gene>
    <name evidence="1" type="ORF">GCM10009802_41140</name>
</gene>
<evidence type="ECO:0008006" key="3">
    <source>
        <dbReference type="Google" id="ProtNLM"/>
    </source>
</evidence>
<comment type="caution">
    <text evidence="1">The sequence shown here is derived from an EMBL/GenBank/DDBJ whole genome shotgun (WGS) entry which is preliminary data.</text>
</comment>
<reference evidence="1 2" key="1">
    <citation type="journal article" date="2019" name="Int. J. Syst. Evol. Microbiol.">
        <title>The Global Catalogue of Microorganisms (GCM) 10K type strain sequencing project: providing services to taxonomists for standard genome sequencing and annotation.</title>
        <authorList>
            <consortium name="The Broad Institute Genomics Platform"/>
            <consortium name="The Broad Institute Genome Sequencing Center for Infectious Disease"/>
            <person name="Wu L."/>
            <person name="Ma J."/>
        </authorList>
    </citation>
    <scope>NUCLEOTIDE SEQUENCE [LARGE SCALE GENOMIC DNA]</scope>
    <source>
        <strain evidence="1 2">JCM 15481</strain>
    </source>
</reference>
<proteinExistence type="predicted"/>
<keyword evidence="2" id="KW-1185">Reference proteome</keyword>
<accession>A0ABN2YUQ5</accession>
<evidence type="ECO:0000313" key="1">
    <source>
        <dbReference type="EMBL" id="GAA2132752.1"/>
    </source>
</evidence>
<evidence type="ECO:0000313" key="2">
    <source>
        <dbReference type="Proteomes" id="UP001500443"/>
    </source>
</evidence>